<name>A0A545TV26_9GAMM</name>
<dbReference type="OrthoDB" id="255834at2"/>
<gene>
    <name evidence="2" type="ORF">FLL46_26035</name>
</gene>
<dbReference type="Pfam" id="PF09414">
    <property type="entry name" value="RNA_ligase"/>
    <property type="match status" value="1"/>
</dbReference>
<comment type="caution">
    <text evidence="2">The sequence shown here is derived from an EMBL/GenBank/DDBJ whole genome shotgun (WGS) entry which is preliminary data.</text>
</comment>
<evidence type="ECO:0000313" key="2">
    <source>
        <dbReference type="EMBL" id="TQV81073.1"/>
    </source>
</evidence>
<feature type="domain" description="RNA ligase" evidence="1">
    <location>
        <begin position="43"/>
        <end position="212"/>
    </location>
</feature>
<keyword evidence="3" id="KW-1185">Reference proteome</keyword>
<reference evidence="2 3" key="1">
    <citation type="submission" date="2019-07" db="EMBL/GenBank/DDBJ databases">
        <title>Draft genome for Aliikangiella sp. M105.</title>
        <authorList>
            <person name="Wang G."/>
        </authorList>
    </citation>
    <scope>NUCLEOTIDE SEQUENCE [LARGE SCALE GENOMIC DNA]</scope>
    <source>
        <strain evidence="2 3">M105</strain>
    </source>
</reference>
<dbReference type="AlphaFoldDB" id="A0A545TV26"/>
<dbReference type="SUPFAM" id="SSF56091">
    <property type="entry name" value="DNA ligase/mRNA capping enzyme, catalytic domain"/>
    <property type="match status" value="1"/>
</dbReference>
<keyword evidence="2" id="KW-0436">Ligase</keyword>
<evidence type="ECO:0000259" key="1">
    <source>
        <dbReference type="Pfam" id="PF09414"/>
    </source>
</evidence>
<dbReference type="InterPro" id="IPR052732">
    <property type="entry name" value="Cell-binding_unc_protein"/>
</dbReference>
<dbReference type="PANTHER" id="PTHR43883:SF1">
    <property type="entry name" value="GLUCONOKINASE"/>
    <property type="match status" value="1"/>
</dbReference>
<dbReference type="GO" id="GO:0016874">
    <property type="term" value="F:ligase activity"/>
    <property type="evidence" value="ECO:0007669"/>
    <property type="project" value="UniProtKB-KW"/>
</dbReference>
<dbReference type="Gene3D" id="3.30.470.30">
    <property type="entry name" value="DNA ligase/mRNA capping enzyme"/>
    <property type="match status" value="1"/>
</dbReference>
<protein>
    <submittedName>
        <fullName evidence="2">DNA ligase</fullName>
    </submittedName>
</protein>
<sequence>MKYRSMDMFIKCPKTLHIEEVVSSDICLLSLAREAKAGDKLHMIVEEKMDGSQVGISFGNSGELKIQSRGAYVSSEPEFSLLKQWAWQHYAALFSCLSNRYILFGEWLFAKHTMYYDLLPDYFMEFDIFDRRKGVFLSTNSRQEILKETEFISSVRVIGRYLKPTLRMLKDLIGASAFISERKVNQLKGSELRETDITGLMEGLYLKVENDAAVLGRYKLIRPEFIEKIVTSGSHWKSRDVKVNQLKPVESN</sequence>
<dbReference type="InterPro" id="IPR021122">
    <property type="entry name" value="RNA_ligase_dom_REL/Rnl2"/>
</dbReference>
<organism evidence="2 3">
    <name type="scientific">Aliikangiella coralliicola</name>
    <dbReference type="NCBI Taxonomy" id="2592383"/>
    <lineage>
        <taxon>Bacteria</taxon>
        <taxon>Pseudomonadati</taxon>
        <taxon>Pseudomonadota</taxon>
        <taxon>Gammaproteobacteria</taxon>
        <taxon>Oceanospirillales</taxon>
        <taxon>Pleioneaceae</taxon>
        <taxon>Aliikangiella</taxon>
    </lineage>
</organism>
<dbReference type="PANTHER" id="PTHR43883">
    <property type="entry name" value="SLR0207 PROTEIN"/>
    <property type="match status" value="1"/>
</dbReference>
<dbReference type="EMBL" id="VIKS01000017">
    <property type="protein sequence ID" value="TQV81073.1"/>
    <property type="molecule type" value="Genomic_DNA"/>
</dbReference>
<dbReference type="Proteomes" id="UP000315439">
    <property type="component" value="Unassembled WGS sequence"/>
</dbReference>
<proteinExistence type="predicted"/>
<accession>A0A545TV26</accession>
<evidence type="ECO:0000313" key="3">
    <source>
        <dbReference type="Proteomes" id="UP000315439"/>
    </source>
</evidence>